<keyword evidence="4" id="KW-0574">Periplasm</keyword>
<comment type="similarity">
    <text evidence="2">Belongs to the CpxP/Spy family.</text>
</comment>
<evidence type="ECO:0000313" key="11">
    <source>
        <dbReference type="Proteomes" id="UP000009282"/>
    </source>
</evidence>
<accession>G4QFL6</accession>
<keyword evidence="11" id="KW-1185">Reference proteome</keyword>
<comment type="subcellular location">
    <subcellularLocation>
        <location evidence="1">Periplasm</location>
    </subcellularLocation>
</comment>
<organism evidence="10 11">
    <name type="scientific">Glaciecola nitratireducens (strain JCM 12485 / KCTC 12276 / FR1064)</name>
    <dbReference type="NCBI Taxonomy" id="1085623"/>
    <lineage>
        <taxon>Bacteria</taxon>
        <taxon>Pseudomonadati</taxon>
        <taxon>Pseudomonadota</taxon>
        <taxon>Gammaproteobacteria</taxon>
        <taxon>Alteromonadales</taxon>
        <taxon>Alteromonadaceae</taxon>
        <taxon>Brumicola</taxon>
    </lineage>
</organism>
<dbReference type="EMBL" id="CP003060">
    <property type="protein sequence ID" value="AEP28641.1"/>
    <property type="molecule type" value="Genomic_DNA"/>
</dbReference>
<comment type="similarity">
    <text evidence="5">Belongs to the ZraP family.</text>
</comment>
<dbReference type="Pfam" id="PF07813">
    <property type="entry name" value="LTXXQ"/>
    <property type="match status" value="1"/>
</dbReference>
<dbReference type="InterPro" id="IPR012899">
    <property type="entry name" value="LTXXQ"/>
</dbReference>
<dbReference type="InterPro" id="IPR052211">
    <property type="entry name" value="Cpx_auxiliary_protein"/>
</dbReference>
<dbReference type="KEGG" id="gni:GNIT_0487"/>
<proteinExistence type="inferred from homology"/>
<evidence type="ECO:0000256" key="4">
    <source>
        <dbReference type="ARBA" id="ARBA00022764"/>
    </source>
</evidence>
<evidence type="ECO:0000256" key="1">
    <source>
        <dbReference type="ARBA" id="ARBA00004418"/>
    </source>
</evidence>
<feature type="compositionally biased region" description="Basic and acidic residues" evidence="8">
    <location>
        <begin position="255"/>
        <end position="271"/>
    </location>
</feature>
<feature type="chain" id="PRO_5003467199" description="Signaling pathway modulator ZraP" evidence="9">
    <location>
        <begin position="24"/>
        <end position="280"/>
    </location>
</feature>
<dbReference type="PANTHER" id="PTHR38102:SF1">
    <property type="entry name" value="PERIPLASMIC CHAPERONE SPY"/>
    <property type="match status" value="1"/>
</dbReference>
<name>G4QFL6_GLANF</name>
<dbReference type="PANTHER" id="PTHR38102">
    <property type="entry name" value="PERIPLASMIC CHAPERONE SPY"/>
    <property type="match status" value="1"/>
</dbReference>
<dbReference type="OrthoDB" id="6322342at2"/>
<protein>
    <recommendedName>
        <fullName evidence="6">Signaling pathway modulator ZraP</fullName>
    </recommendedName>
    <alternativeName>
        <fullName evidence="7">Zinc resistance-associated protein</fullName>
    </alternativeName>
</protein>
<dbReference type="Proteomes" id="UP000009282">
    <property type="component" value="Chromosome"/>
</dbReference>
<evidence type="ECO:0000256" key="3">
    <source>
        <dbReference type="ARBA" id="ARBA00022729"/>
    </source>
</evidence>
<dbReference type="GO" id="GO:0030288">
    <property type="term" value="C:outer membrane-bounded periplasmic space"/>
    <property type="evidence" value="ECO:0007669"/>
    <property type="project" value="TreeGrafter"/>
</dbReference>
<dbReference type="STRING" id="1085623.GNIT_0487"/>
<dbReference type="Gene3D" id="1.20.120.1490">
    <property type="match status" value="2"/>
</dbReference>
<dbReference type="AlphaFoldDB" id="G4QFL6"/>
<dbReference type="RefSeq" id="WP_014107518.1">
    <property type="nucleotide sequence ID" value="NC_016041.1"/>
</dbReference>
<evidence type="ECO:0000256" key="5">
    <source>
        <dbReference type="ARBA" id="ARBA00044945"/>
    </source>
</evidence>
<dbReference type="HOGENOM" id="CLU_1018814_0_0_6"/>
<dbReference type="eggNOG" id="COG3678">
    <property type="taxonomic scope" value="Bacteria"/>
</dbReference>
<dbReference type="GO" id="GO:0051082">
    <property type="term" value="F:unfolded protein binding"/>
    <property type="evidence" value="ECO:0007669"/>
    <property type="project" value="TreeGrafter"/>
</dbReference>
<evidence type="ECO:0000313" key="10">
    <source>
        <dbReference type="EMBL" id="AEP28641.1"/>
    </source>
</evidence>
<evidence type="ECO:0000256" key="7">
    <source>
        <dbReference type="ARBA" id="ARBA00045001"/>
    </source>
</evidence>
<dbReference type="Pfam" id="PF13801">
    <property type="entry name" value="Metal_resist"/>
    <property type="match status" value="1"/>
</dbReference>
<evidence type="ECO:0000256" key="6">
    <source>
        <dbReference type="ARBA" id="ARBA00044983"/>
    </source>
</evidence>
<gene>
    <name evidence="10" type="ordered locus">GNIT_0487</name>
</gene>
<feature type="signal peptide" evidence="9">
    <location>
        <begin position="1"/>
        <end position="23"/>
    </location>
</feature>
<evidence type="ECO:0000256" key="8">
    <source>
        <dbReference type="SAM" id="MobiDB-lite"/>
    </source>
</evidence>
<feature type="region of interest" description="Disordered" evidence="8">
    <location>
        <begin position="243"/>
        <end position="280"/>
    </location>
</feature>
<evidence type="ECO:0000256" key="9">
    <source>
        <dbReference type="SAM" id="SignalP"/>
    </source>
</evidence>
<dbReference type="InterPro" id="IPR025961">
    <property type="entry name" value="Metal_resist"/>
</dbReference>
<evidence type="ECO:0000256" key="2">
    <source>
        <dbReference type="ARBA" id="ARBA00008441"/>
    </source>
</evidence>
<sequence length="280" mass="32449">MKKLLLSLTLASLLSAGSYAVNAKERNHGEHECALMASLSLTQQQKEDIKQIRKENKQDLSVYRSEQQQLRENMRSIMQGSSWDEVAVTNAIDQQMQLNLQSKLIEAKSKNRVFNQLSPEQQAQFIAAREDKKDRKYGKKHKNPGKKMQRIVKALDLDTEQQAKLTEMMLANKTEKQVNRAQAKIVKAQLTQIIQAKEFDEDAWLAIHADNRQQKLNMAVNKAKARFEMLSVLSAEQRKKFEKIMKKDRKGKMHQQRDRKYGEDHDEVFKEESDDSSSMN</sequence>
<keyword evidence="3 9" id="KW-0732">Signal</keyword>
<reference evidence="10 11" key="1">
    <citation type="journal article" date="2011" name="J. Bacteriol.">
        <title>Complete genome sequence of seawater bacterium Glaciecola nitratireducens FR1064T.</title>
        <authorList>
            <person name="Bian F."/>
            <person name="Qin Q.L."/>
            <person name="Xie B.B."/>
            <person name="Shu Y.L."/>
            <person name="Zhang X.Y."/>
            <person name="Yu Y."/>
            <person name="Chen B."/>
            <person name="Chen X.L."/>
            <person name="Zhou B.C."/>
            <person name="Zhang Y.Z."/>
        </authorList>
    </citation>
    <scope>NUCLEOTIDE SEQUENCE [LARGE SCALE GENOMIC DNA]</scope>
    <source>
        <strain evidence="11">JCM 12485 / KCTC 12276 / FR1064</strain>
    </source>
</reference>